<evidence type="ECO:0000313" key="1">
    <source>
        <dbReference type="EMBL" id="KAJ9053300.1"/>
    </source>
</evidence>
<reference evidence="1" key="1">
    <citation type="submission" date="2022-04" db="EMBL/GenBank/DDBJ databases">
        <title>Genome of the entomopathogenic fungus Entomophthora muscae.</title>
        <authorList>
            <person name="Elya C."/>
            <person name="Lovett B.R."/>
            <person name="Lee E."/>
            <person name="Macias A.M."/>
            <person name="Hajek A.E."/>
            <person name="De Bivort B.L."/>
            <person name="Kasson M.T."/>
            <person name="De Fine Licht H.H."/>
            <person name="Stajich J.E."/>
        </authorList>
    </citation>
    <scope>NUCLEOTIDE SEQUENCE</scope>
    <source>
        <strain evidence="1">Berkeley</strain>
    </source>
</reference>
<protein>
    <submittedName>
        <fullName evidence="1">Uncharacterized protein</fullName>
    </submittedName>
</protein>
<sequence>MLLKLLLLGACYGQDISEIFNIIASAAFNEILTQANTSSPAQLPRLNQTQVKVHVGTEEDARYYFSFATLAYCNSSVIHEWKCNSCHDMGPGWKAHDVIRDPILETQGVVAVNHQRKEIGISIRGSTSFTNQIQNALFELVMLNGFDQTIKGHLGFSSIARGLQTQLIQSVRSILEQRFTQDYNVTMVGHSMGGAVALLLSLDLQREYNFPWERISVYTYGSPRVGNLGFVNHVNSLPLTLTRVINENDIVPHLPPNYEGYFHTLFELYLHDSQAQVCGSQFIEDDACSRARVGNLTKDVHNFAWDKALSPQTCQPYSA</sequence>
<dbReference type="EMBL" id="QTSX02006535">
    <property type="protein sequence ID" value="KAJ9053300.1"/>
    <property type="molecule type" value="Genomic_DNA"/>
</dbReference>
<organism evidence="1 2">
    <name type="scientific">Entomophthora muscae</name>
    <dbReference type="NCBI Taxonomy" id="34485"/>
    <lineage>
        <taxon>Eukaryota</taxon>
        <taxon>Fungi</taxon>
        <taxon>Fungi incertae sedis</taxon>
        <taxon>Zoopagomycota</taxon>
        <taxon>Entomophthoromycotina</taxon>
        <taxon>Entomophthoromycetes</taxon>
        <taxon>Entomophthorales</taxon>
        <taxon>Entomophthoraceae</taxon>
        <taxon>Entomophthora</taxon>
    </lineage>
</organism>
<evidence type="ECO:0000313" key="2">
    <source>
        <dbReference type="Proteomes" id="UP001165960"/>
    </source>
</evidence>
<accession>A0ACC2RT96</accession>
<name>A0ACC2RT96_9FUNG</name>
<proteinExistence type="predicted"/>
<comment type="caution">
    <text evidence="1">The sequence shown here is derived from an EMBL/GenBank/DDBJ whole genome shotgun (WGS) entry which is preliminary data.</text>
</comment>
<gene>
    <name evidence="1" type="ORF">DSO57_1025651</name>
</gene>
<dbReference type="Proteomes" id="UP001165960">
    <property type="component" value="Unassembled WGS sequence"/>
</dbReference>
<keyword evidence="2" id="KW-1185">Reference proteome</keyword>